<keyword evidence="1" id="KW-0812">Transmembrane</keyword>
<accession>A0A0M3JF18</accession>
<keyword evidence="1" id="KW-1133">Transmembrane helix</keyword>
<dbReference type="Proteomes" id="UP000267096">
    <property type="component" value="Unassembled WGS sequence"/>
</dbReference>
<dbReference type="WBParaSite" id="ASIM_0000621701-mRNA-1">
    <property type="protein sequence ID" value="ASIM_0000621701-mRNA-1"/>
    <property type="gene ID" value="ASIM_0000621701"/>
</dbReference>
<keyword evidence="1" id="KW-0472">Membrane</keyword>
<organism evidence="4">
    <name type="scientific">Anisakis simplex</name>
    <name type="common">Herring worm</name>
    <dbReference type="NCBI Taxonomy" id="6269"/>
    <lineage>
        <taxon>Eukaryota</taxon>
        <taxon>Metazoa</taxon>
        <taxon>Ecdysozoa</taxon>
        <taxon>Nematoda</taxon>
        <taxon>Chromadorea</taxon>
        <taxon>Rhabditida</taxon>
        <taxon>Spirurina</taxon>
        <taxon>Ascaridomorpha</taxon>
        <taxon>Ascaridoidea</taxon>
        <taxon>Anisakidae</taxon>
        <taxon>Anisakis</taxon>
        <taxon>Anisakis simplex complex</taxon>
    </lineage>
</organism>
<dbReference type="OrthoDB" id="10433532at2759"/>
<reference evidence="4" key="1">
    <citation type="submission" date="2017-02" db="UniProtKB">
        <authorList>
            <consortium name="WormBaseParasite"/>
        </authorList>
    </citation>
    <scope>IDENTIFICATION</scope>
</reference>
<evidence type="ECO:0000313" key="2">
    <source>
        <dbReference type="EMBL" id="VDK26385.1"/>
    </source>
</evidence>
<evidence type="ECO:0000313" key="4">
    <source>
        <dbReference type="WBParaSite" id="ASIM_0000621701-mRNA-1"/>
    </source>
</evidence>
<name>A0A0M3JF18_ANISI</name>
<dbReference type="EMBL" id="UYRR01012493">
    <property type="protein sequence ID" value="VDK26385.1"/>
    <property type="molecule type" value="Genomic_DNA"/>
</dbReference>
<sequence>MYTDLRERTYVMMNDEMVVVRRRGRYFELYWPRGNRVARILEGGQIGGINGYMHLIDNVLIYEPDLRATACAIVPFDYLLIVCLILLYFNNNHNDMLRALLYLVYISGLI</sequence>
<proteinExistence type="predicted"/>
<gene>
    <name evidence="2" type="ORF">ASIM_LOCUS6004</name>
</gene>
<evidence type="ECO:0000313" key="3">
    <source>
        <dbReference type="Proteomes" id="UP000267096"/>
    </source>
</evidence>
<protein>
    <submittedName>
        <fullName evidence="4">Fasciclin-1 (inferred by orthology to a D. melanogaster protein)</fullName>
    </submittedName>
</protein>
<dbReference type="AlphaFoldDB" id="A0A0M3JF18"/>
<evidence type="ECO:0000256" key="1">
    <source>
        <dbReference type="SAM" id="Phobius"/>
    </source>
</evidence>
<keyword evidence="3" id="KW-1185">Reference proteome</keyword>
<reference evidence="2 3" key="2">
    <citation type="submission" date="2018-11" db="EMBL/GenBank/DDBJ databases">
        <authorList>
            <consortium name="Pathogen Informatics"/>
        </authorList>
    </citation>
    <scope>NUCLEOTIDE SEQUENCE [LARGE SCALE GENOMIC DNA]</scope>
</reference>
<feature type="transmembrane region" description="Helical" evidence="1">
    <location>
        <begin position="66"/>
        <end position="89"/>
    </location>
</feature>